<feature type="compositionally biased region" description="Basic and acidic residues" evidence="2">
    <location>
        <begin position="1397"/>
        <end position="1407"/>
    </location>
</feature>
<feature type="compositionally biased region" description="Low complexity" evidence="2">
    <location>
        <begin position="1"/>
        <end position="19"/>
    </location>
</feature>
<feature type="compositionally biased region" description="Basic and acidic residues" evidence="2">
    <location>
        <begin position="2787"/>
        <end position="2801"/>
    </location>
</feature>
<organism evidence="3">
    <name type="scientific">Eutreptiella gymnastica</name>
    <dbReference type="NCBI Taxonomy" id="73025"/>
    <lineage>
        <taxon>Eukaryota</taxon>
        <taxon>Discoba</taxon>
        <taxon>Euglenozoa</taxon>
        <taxon>Euglenida</taxon>
        <taxon>Spirocuta</taxon>
        <taxon>Euglenophyceae</taxon>
        <taxon>Eutreptiales</taxon>
        <taxon>Eutreptiaceae</taxon>
        <taxon>Eutreptiella</taxon>
    </lineage>
</organism>
<feature type="region of interest" description="Disordered" evidence="2">
    <location>
        <begin position="1369"/>
        <end position="1544"/>
    </location>
</feature>
<feature type="compositionally biased region" description="Basic and acidic residues" evidence="2">
    <location>
        <begin position="1885"/>
        <end position="1895"/>
    </location>
</feature>
<feature type="region of interest" description="Disordered" evidence="2">
    <location>
        <begin position="2387"/>
        <end position="2460"/>
    </location>
</feature>
<feature type="compositionally biased region" description="Basic and acidic residues" evidence="2">
    <location>
        <begin position="622"/>
        <end position="642"/>
    </location>
</feature>
<feature type="region of interest" description="Disordered" evidence="2">
    <location>
        <begin position="144"/>
        <end position="172"/>
    </location>
</feature>
<feature type="region of interest" description="Disordered" evidence="2">
    <location>
        <begin position="1"/>
        <end position="132"/>
    </location>
</feature>
<feature type="compositionally biased region" description="Basic and acidic residues" evidence="2">
    <location>
        <begin position="599"/>
        <end position="611"/>
    </location>
</feature>
<feature type="compositionally biased region" description="Basic and acidic residues" evidence="2">
    <location>
        <begin position="1528"/>
        <end position="1544"/>
    </location>
</feature>
<feature type="region of interest" description="Disordered" evidence="2">
    <location>
        <begin position="1148"/>
        <end position="1210"/>
    </location>
</feature>
<feature type="region of interest" description="Disordered" evidence="2">
    <location>
        <begin position="676"/>
        <end position="742"/>
    </location>
</feature>
<feature type="compositionally biased region" description="Low complexity" evidence="2">
    <location>
        <begin position="764"/>
        <end position="783"/>
    </location>
</feature>
<feature type="compositionally biased region" description="Low complexity" evidence="2">
    <location>
        <begin position="2404"/>
        <end position="2413"/>
    </location>
</feature>
<feature type="coiled-coil region" evidence="1">
    <location>
        <begin position="1899"/>
        <end position="2035"/>
    </location>
</feature>
<feature type="compositionally biased region" description="Basic and acidic residues" evidence="2">
    <location>
        <begin position="1709"/>
        <end position="1739"/>
    </location>
</feature>
<gene>
    <name evidence="3" type="ORF">EGYM00163_LOCUS25351</name>
</gene>
<evidence type="ECO:0000313" key="3">
    <source>
        <dbReference type="EMBL" id="CAE0814197.1"/>
    </source>
</evidence>
<feature type="region of interest" description="Disordered" evidence="2">
    <location>
        <begin position="1046"/>
        <end position="1078"/>
    </location>
</feature>
<feature type="region of interest" description="Disordered" evidence="2">
    <location>
        <begin position="2606"/>
        <end position="2630"/>
    </location>
</feature>
<dbReference type="PANTHER" id="PTHR47236">
    <property type="entry name" value="GENE, 32742-RELATED-RELATED"/>
    <property type="match status" value="1"/>
</dbReference>
<protein>
    <submittedName>
        <fullName evidence="3">Uncharacterized protein</fullName>
    </submittedName>
</protein>
<name>A0A7S4D364_9EUGL</name>
<feature type="coiled-coil region" evidence="1">
    <location>
        <begin position="2825"/>
        <end position="2859"/>
    </location>
</feature>
<feature type="compositionally biased region" description="Basic and acidic residues" evidence="2">
    <location>
        <begin position="1226"/>
        <end position="1240"/>
    </location>
</feature>
<feature type="compositionally biased region" description="Basic and acidic residues" evidence="2">
    <location>
        <begin position="719"/>
        <end position="730"/>
    </location>
</feature>
<feature type="region of interest" description="Disordered" evidence="2">
    <location>
        <begin position="2484"/>
        <end position="2558"/>
    </location>
</feature>
<reference evidence="3" key="1">
    <citation type="submission" date="2021-01" db="EMBL/GenBank/DDBJ databases">
        <authorList>
            <person name="Corre E."/>
            <person name="Pelletier E."/>
            <person name="Niang G."/>
            <person name="Scheremetjew M."/>
            <person name="Finn R."/>
            <person name="Kale V."/>
            <person name="Holt S."/>
            <person name="Cochrane G."/>
            <person name="Meng A."/>
            <person name="Brown T."/>
            <person name="Cohen L."/>
        </authorList>
    </citation>
    <scope>NUCLEOTIDE SEQUENCE</scope>
    <source>
        <strain evidence="3">CCMP1594</strain>
    </source>
</reference>
<feature type="compositionally biased region" description="Basic and acidic residues" evidence="2">
    <location>
        <begin position="1451"/>
        <end position="1467"/>
    </location>
</feature>
<keyword evidence="1" id="KW-0175">Coiled coil</keyword>
<feature type="region of interest" description="Disordered" evidence="2">
    <location>
        <begin position="2762"/>
        <end position="2801"/>
    </location>
</feature>
<feature type="compositionally biased region" description="Basic and acidic residues" evidence="2">
    <location>
        <begin position="437"/>
        <end position="447"/>
    </location>
</feature>
<dbReference type="PANTHER" id="PTHR47236:SF4">
    <property type="entry name" value="GENE 9195-RELATED"/>
    <property type="match status" value="1"/>
</dbReference>
<feature type="compositionally biased region" description="Basic and acidic residues" evidence="2">
    <location>
        <begin position="1188"/>
        <end position="1199"/>
    </location>
</feature>
<feature type="region of interest" description="Disordered" evidence="2">
    <location>
        <begin position="2200"/>
        <end position="2353"/>
    </location>
</feature>
<feature type="compositionally biased region" description="Basic and acidic residues" evidence="2">
    <location>
        <begin position="2484"/>
        <end position="2499"/>
    </location>
</feature>
<feature type="compositionally biased region" description="Basic and acidic residues" evidence="2">
    <location>
        <begin position="120"/>
        <end position="132"/>
    </location>
</feature>
<feature type="compositionally biased region" description="Basic and acidic residues" evidence="2">
    <location>
        <begin position="2296"/>
        <end position="2333"/>
    </location>
</feature>
<feature type="compositionally biased region" description="Basic and acidic residues" evidence="2">
    <location>
        <begin position="2508"/>
        <end position="2528"/>
    </location>
</feature>
<accession>A0A7S4D364</accession>
<feature type="region of interest" description="Disordered" evidence="2">
    <location>
        <begin position="2981"/>
        <end position="3001"/>
    </location>
</feature>
<feature type="compositionally biased region" description="Basic and acidic residues" evidence="2">
    <location>
        <begin position="28"/>
        <end position="40"/>
    </location>
</feature>
<feature type="compositionally biased region" description="Basic and acidic residues" evidence="2">
    <location>
        <begin position="2414"/>
        <end position="2460"/>
    </location>
</feature>
<feature type="compositionally biased region" description="Basic and acidic residues" evidence="2">
    <location>
        <begin position="2765"/>
        <end position="2774"/>
    </location>
</feature>
<feature type="region of interest" description="Disordered" evidence="2">
    <location>
        <begin position="597"/>
        <end position="653"/>
    </location>
</feature>
<feature type="compositionally biased region" description="Low complexity" evidence="2">
    <location>
        <begin position="573"/>
        <end position="585"/>
    </location>
</feature>
<feature type="region of interest" description="Disordered" evidence="2">
    <location>
        <begin position="764"/>
        <end position="921"/>
    </location>
</feature>
<feature type="compositionally biased region" description="Basic and acidic residues" evidence="2">
    <location>
        <begin position="1487"/>
        <end position="1496"/>
    </location>
</feature>
<feature type="region of interest" description="Disordered" evidence="2">
    <location>
        <begin position="945"/>
        <end position="968"/>
    </location>
</feature>
<feature type="region of interest" description="Disordered" evidence="2">
    <location>
        <begin position="1595"/>
        <end position="1766"/>
    </location>
</feature>
<feature type="region of interest" description="Disordered" evidence="2">
    <location>
        <begin position="1857"/>
        <end position="1895"/>
    </location>
</feature>
<feature type="region of interest" description="Disordered" evidence="2">
    <location>
        <begin position="383"/>
        <end position="405"/>
    </location>
</feature>
<proteinExistence type="predicted"/>
<feature type="compositionally biased region" description="Basic and acidic residues" evidence="2">
    <location>
        <begin position="2234"/>
        <end position="2287"/>
    </location>
</feature>
<evidence type="ECO:0000256" key="1">
    <source>
        <dbReference type="SAM" id="Coils"/>
    </source>
</evidence>
<feature type="compositionally biased region" description="Basic and acidic residues" evidence="2">
    <location>
        <begin position="2617"/>
        <end position="2630"/>
    </location>
</feature>
<sequence>MANRAKAGAAAGGVPSAPEALDEAEYDENFRDVNGKRPGERGFIPPFRGRRGAGPQSAGARPEDLEGLPENAYDENYRDSNGKKAGQRGFVPPKATGAKGRGGVASAAAEPLEEGIDENFVDRNGKQAKDDGFAGVTYDKEYTDRNGRKIGQRGFIPPLRGKASLSGGAVAEPMDEGEYDCNYRDDQGLMPGDKGFVTPDGDVCDSGYDEKYVDCNGKHQGEKGFIPPCYDDHYRDTSGKRPGQHGFVPPRPWLAPGVQAEPLEEGQYDSGYRDAEGRKPGDAGFVPPGKDTGLEAGFDDNYVDANGKKRGARGFIEPLPTGGKKAVARVGHAVPELDERHEAALAAEEVLESGSPGAKKQHAAIAARRGLVVNTAVALEELEEERAQDDQEEADPVNGRGRGRIRRDMQLKGGAPHRAQHRPMGAVELEEEVDDLRYTDSYRDDSGKAPGQAGFKPPAWHDPKDPTLRNKFPDGLPEGAYDAFYTDKNGRQVGDKGFLPPGKAQPLGTGEYDDDFVDPAGRRAGERGFLPPRRLDRKGLVLPGQNPDGLDEACYDADYRDASGKKVGDRGFQPPRAARAAQGAPAMGVAVLEEGTYDDQYRDRQGRKPGEEGFVPPNSRQALKEGQYDDNYRDMNGKKAGERGFIPPQKPGKLAQGASAAALALDEGLDDNFVDANGRTRKDDGFVGPTYGADHLDVNGLKPGEEGFTAPNGQVMREGAYDENYRDSNGRRAGQRGFIPPAAARSGIARNMQALELEEDDLQEQATAGPAGRAGAAARLPRGFVDGNDKRPGEEGFIPPSYDDNTPGVGEKGFVPPSVGSKGAYGGRPAASSVPLDEGCYDANYADKNGRRPGDRGFIPPKRGKARLASSPVFEGFDEDYRDDEGRKPGDTGFVPPVYDDKYRDANGKAPGEAGFVPPKTGLKGAYNAAMKPLDEFCYDENYRDSEGRKPGDRGFIPPRYAQRAKDPAAAAEGLEEGFDECYRDTKDCAPSESGFRPPVGTGGYHKPPTSMLVDPAYTDVNGKRAGEDGFIVPSYDAEYRDANGRRAGQKGFVPPLVGTRAGAGGKTPRNPQPLGEFCYDENYVDDKGRRPGDFGFVPPLAGLSAADRAKKALGLSEGFDEHYVDANGKSQGDAGFVPPCYTADYTDAGGRRPGEQGFVPPCHGRKGTYGGTRAARAEPLGEGEYDENYRDNNGRRPGDQGFIPPLAAKTGVSAAQMAAIMPNGFDDKYRDSEGRRPGDEGFQAPHATGFPHASSGKPLEAGYDQNFQDAQGRKATDADFIQPSYTDEYRDKNGRRPGQKGFLPPRRSRAKARIVHPLDEGEYDEDYRDAEGRGAGDRGFCPPPIRGRPSKPLAAGYDDFFVDAEGRHQNDKGFVPPQGSRGAVSAVRALPQNYDPLKEEKEEKKTVGHKPRAQMTRQQALAHAPQMTAAMELEEEEEPEPPQSQLTRAQRAEVQRTGREGARDAPSRTPEPGARKADAPRAGLEGARRTGPAREMDDEEDAGARRAAPTRPKRAPRDAEDDEYAEQETRERARRKRLDDDWLDRADKAMEKAAKMAESAAAKAAERAARKAVDDVLDRVVDKSVDRAVDRAVPAAVDKAVEAALGRYDRGARAPALDDDSEAGSPTRAPGGRGSPTKGALRSTQASPEVPELGASASSRGGRQRHQTKAGRTALDGSMALDELEQSDEEEMQDAAMSPTTQTATAPQKDRHTRERLIRSSADVKDADFEAMDKDGRLPGESGYRGPAKQRAPPARRKGDLSDGEMDAEKYIMTDTAFKGPGAKLSAEAKKRALEAILDDYFASLAEQPDENGRLPGQEGYVGPARQQALMSALRKAGQLADEPAPPMIEIARVASASPTRTPQQEPHAMSARSTASVAGSEDADGKTEETPHVATELKRLQKKHKSAQKTLEKRQQQAAQTLVAELDEEEVDEISRLEEELEAEKARRIAILDENLSDALAAAPTDATKQELQQQYSSDKAAIENSIERDRAARQEQIKAKLAAKKVKKQKILDEKHDEETKLERMTQEAEEDDLKRLMMDASQNQDISKQQALLTGKLADRVKRQETKQAAEQQILMRELDEAERVEHEVLDMKFDDEYKRRKQVAERDLEAKLAQATSEEMKAKLKQEFQEDMARVDANFAATKAAQEAETRARLQKKRLEKEAELRARQNKEKEKELQDQEVEINKFEEIMKEYKKATDQRDIATSSEFQSQRTAAEEKIKQQRAKRRQQAEQARRKLDEELAKEAEASEKKLEEDKKAKLEEVEKQKQEELEQRLKEEEAKNAAPLSQEQRTEVLEQFKSEQAKYQEEVEEEIRKQREASRGRLEERRRKKEQAIQNKLASVTKADLEDNEKMLEKLEASAGPSATQTRMMALKKLLPKLRLPGDLNQSKQRLEEQYQQKQEMLQKQQQEEARRQEKKLEEETRAEAMRQEGKVKAEQAARLDALRKEQEEKAKKLQGEELKLMLTAHEQEMENLKREMDAERREQDLQLQKRIEKKKAQRKKEIEKAQEDQRHRLEAEKVEAQQQLEGGARRDAEKEAVTEAVAQGQNKAEVARALTQERHKEEQEKLEQQMKKEKEWRLQRLEEDLKARYEEAKLAIQEEAMNRGNTISKREDVDEEKKSEEKAELKQWVKHQVKYLKAVFEKEEARQREELGVQCDIEAGEARNALRVKHLNELAKLSSADSPTVKVDAPGNFTAELADYKQRIQKEQEDLRVRLDREKKQYQEDMQKQMQNEIKAYEEELAVEKKRFEEQLAADKASKALEKKSSLLKMQQQSEDDLTQHAESSEADDQEKAQILREHREAQTRLQTHVDNERELQRAEIKAKYEKKRKAKLDEKKRKAEQALKKAGDIITKAIEDKEEQREKDEHGIGALVLSRWKKHSLHNVDREGIAMKEKDKPQEKAALPISIPMGQSFEMSEDTMQQSAPSMGASFDTWAEALMRSPLFTRIQQIEDMVKQNTKMLLDMAATSKQKYRDPKDLNTPNEGRLTPVEPNELPTTQFVAYQLGRHTLDLLRRRDSTLPAINLRVASALPAWHTDSTGAFRNSFHYDAANSDLYIRNQRFENTGDLLLVLLSCLGHLKSGDLATTCDDTDPTFLRDFYGLSRAFAEELFFSKAAELTRPIQGATGQEVMAEVCKQLDEKMQGMSPAEKEACVREFLKL</sequence>
<dbReference type="EMBL" id="HBJA01072070">
    <property type="protein sequence ID" value="CAE0814197.1"/>
    <property type="molecule type" value="Transcribed_RNA"/>
</dbReference>
<feature type="region of interest" description="Disordered" evidence="2">
    <location>
        <begin position="990"/>
        <end position="1011"/>
    </location>
</feature>
<feature type="region of interest" description="Disordered" evidence="2">
    <location>
        <begin position="1224"/>
        <end position="1354"/>
    </location>
</feature>
<feature type="compositionally biased region" description="Polar residues" evidence="2">
    <location>
        <begin position="2208"/>
        <end position="2219"/>
    </location>
</feature>
<evidence type="ECO:0000256" key="2">
    <source>
        <dbReference type="SAM" id="MobiDB-lite"/>
    </source>
</evidence>
<feature type="compositionally biased region" description="Acidic residues" evidence="2">
    <location>
        <begin position="1683"/>
        <end position="1694"/>
    </location>
</feature>
<feature type="region of interest" description="Disordered" evidence="2">
    <location>
        <begin position="437"/>
        <end position="585"/>
    </location>
</feature>
<feature type="compositionally biased region" description="Basic and acidic residues" evidence="2">
    <location>
        <begin position="557"/>
        <end position="569"/>
    </location>
</feature>
<feature type="compositionally biased region" description="Basic and acidic residues" evidence="2">
    <location>
        <begin position="459"/>
        <end position="472"/>
    </location>
</feature>
<feature type="compositionally biased region" description="Basic and acidic residues" evidence="2">
    <location>
        <begin position="2536"/>
        <end position="2546"/>
    </location>
</feature>
<feature type="compositionally biased region" description="Acidic residues" evidence="2">
    <location>
        <begin position="383"/>
        <end position="395"/>
    </location>
</feature>